<dbReference type="EMBL" id="DVML01000025">
    <property type="protein sequence ID" value="HIU22867.1"/>
    <property type="molecule type" value="Genomic_DNA"/>
</dbReference>
<evidence type="ECO:0000313" key="2">
    <source>
        <dbReference type="EMBL" id="HIU22867.1"/>
    </source>
</evidence>
<dbReference type="AlphaFoldDB" id="A0A9D1L4A8"/>
<protein>
    <recommendedName>
        <fullName evidence="4">Mg2+ and Co2+ transporter CorB</fullName>
    </recommendedName>
</protein>
<reference evidence="2" key="2">
    <citation type="journal article" date="2021" name="PeerJ">
        <title>Extensive microbial diversity within the chicken gut microbiome revealed by metagenomics and culture.</title>
        <authorList>
            <person name="Gilroy R."/>
            <person name="Ravi A."/>
            <person name="Getino M."/>
            <person name="Pursley I."/>
            <person name="Horton D.L."/>
            <person name="Alikhan N.F."/>
            <person name="Baker D."/>
            <person name="Gharbi K."/>
            <person name="Hall N."/>
            <person name="Watson M."/>
            <person name="Adriaenssens E.M."/>
            <person name="Foster-Nyarko E."/>
            <person name="Jarju S."/>
            <person name="Secka A."/>
            <person name="Antonio M."/>
            <person name="Oren A."/>
            <person name="Chaudhuri R.R."/>
            <person name="La Ragione R."/>
            <person name="Hildebrand F."/>
            <person name="Pallen M.J."/>
        </authorList>
    </citation>
    <scope>NUCLEOTIDE SEQUENCE</scope>
    <source>
        <strain evidence="2">CHK197-8231</strain>
    </source>
</reference>
<sequence length="172" mass="18207">MGWVLAITIMAFFISIIFSFISESILPNVPVLIGVIVLIVFILIGVLFDMIGVAVTAADEKPFHSMSAQKVRGARVAITLKRNADKVGSFCNDVIGDICGIISGSAGVMVALSLSESFGVEQVILSLLVTGLTAAFTIGGKALGKGVAIAKANMILYECSKVISYFYRPKRS</sequence>
<gene>
    <name evidence="2" type="ORF">IAD49_04730</name>
</gene>
<proteinExistence type="predicted"/>
<evidence type="ECO:0000313" key="3">
    <source>
        <dbReference type="Proteomes" id="UP000824087"/>
    </source>
</evidence>
<keyword evidence="1" id="KW-1133">Transmembrane helix</keyword>
<feature type="transmembrane region" description="Helical" evidence="1">
    <location>
        <begin position="124"/>
        <end position="144"/>
    </location>
</feature>
<keyword evidence="1" id="KW-0472">Membrane</keyword>
<keyword evidence="1" id="KW-0812">Transmembrane</keyword>
<feature type="transmembrane region" description="Helical" evidence="1">
    <location>
        <begin position="90"/>
        <end position="112"/>
    </location>
</feature>
<evidence type="ECO:0008006" key="4">
    <source>
        <dbReference type="Google" id="ProtNLM"/>
    </source>
</evidence>
<organism evidence="2 3">
    <name type="scientific">Candidatus Fimihabitans intestinipullorum</name>
    <dbReference type="NCBI Taxonomy" id="2840820"/>
    <lineage>
        <taxon>Bacteria</taxon>
        <taxon>Bacillati</taxon>
        <taxon>Mycoplasmatota</taxon>
        <taxon>Mycoplasmatota incertae sedis</taxon>
        <taxon>Candidatus Fimihabitans</taxon>
    </lineage>
</organism>
<evidence type="ECO:0000256" key="1">
    <source>
        <dbReference type="SAM" id="Phobius"/>
    </source>
</evidence>
<comment type="caution">
    <text evidence="2">The sequence shown here is derived from an EMBL/GenBank/DDBJ whole genome shotgun (WGS) entry which is preliminary data.</text>
</comment>
<accession>A0A9D1L4A8</accession>
<dbReference type="Proteomes" id="UP000824087">
    <property type="component" value="Unassembled WGS sequence"/>
</dbReference>
<name>A0A9D1L4A8_9BACT</name>
<reference evidence="2" key="1">
    <citation type="submission" date="2020-10" db="EMBL/GenBank/DDBJ databases">
        <authorList>
            <person name="Gilroy R."/>
        </authorList>
    </citation>
    <scope>NUCLEOTIDE SEQUENCE</scope>
    <source>
        <strain evidence="2">CHK197-8231</strain>
    </source>
</reference>
<feature type="transmembrane region" description="Helical" evidence="1">
    <location>
        <begin position="29"/>
        <end position="57"/>
    </location>
</feature>